<evidence type="ECO:0000256" key="1">
    <source>
        <dbReference type="PROSITE-ProRule" id="PRU01373"/>
    </source>
</evidence>
<dbReference type="GO" id="GO:0008360">
    <property type="term" value="P:regulation of cell shape"/>
    <property type="evidence" value="ECO:0007669"/>
    <property type="project" value="UniProtKB-UniRule"/>
</dbReference>
<name>A0A918XMH5_9PROT</name>
<evidence type="ECO:0000313" key="4">
    <source>
        <dbReference type="Proteomes" id="UP000630353"/>
    </source>
</evidence>
<keyword evidence="1" id="KW-0573">Peptidoglycan synthesis</keyword>
<evidence type="ECO:0000313" key="3">
    <source>
        <dbReference type="EMBL" id="GHD39613.1"/>
    </source>
</evidence>
<proteinExistence type="predicted"/>
<feature type="domain" description="L,D-TPase catalytic" evidence="2">
    <location>
        <begin position="1"/>
        <end position="172"/>
    </location>
</feature>
<dbReference type="InterPro" id="IPR005490">
    <property type="entry name" value="LD_TPept_cat_dom"/>
</dbReference>
<keyword evidence="1" id="KW-0133">Cell shape</keyword>
<dbReference type="PANTHER" id="PTHR38589:SF1">
    <property type="entry name" value="BLR0621 PROTEIN"/>
    <property type="match status" value="1"/>
</dbReference>
<dbReference type="PANTHER" id="PTHR38589">
    <property type="entry name" value="BLR0621 PROTEIN"/>
    <property type="match status" value="1"/>
</dbReference>
<comment type="pathway">
    <text evidence="1">Cell wall biogenesis; peptidoglycan biosynthesis.</text>
</comment>
<dbReference type="GO" id="GO:0009252">
    <property type="term" value="P:peptidoglycan biosynthetic process"/>
    <property type="evidence" value="ECO:0007669"/>
    <property type="project" value="UniProtKB-KW"/>
</dbReference>
<comment type="caution">
    <text evidence="3">The sequence shown here is derived from an EMBL/GenBank/DDBJ whole genome shotgun (WGS) entry which is preliminary data.</text>
</comment>
<protein>
    <recommendedName>
        <fullName evidence="2">L,D-TPase catalytic domain-containing protein</fullName>
    </recommendedName>
</protein>
<sequence length="174" mass="18798">MVTLLSVRAAYGATRGTLAVGERMRPCALGRAGLTDHKREGDGATPIGRFPLRRLFYRPDREAPPATGLPALPLAEDLGWCDDPAEPSLYNRLVRLPFAAGHERMWRDDGLYDLVVEIGYNDAPPRPGSGSAIFLHLARPDWAPTEGCVAMERADLLAVLAAIGPESLIDIAAI</sequence>
<feature type="active site" description="Proton donor/acceptor" evidence="1">
    <location>
        <position position="136"/>
    </location>
</feature>
<accession>A0A918XMH5</accession>
<dbReference type="EMBL" id="BMZS01000001">
    <property type="protein sequence ID" value="GHD39613.1"/>
    <property type="molecule type" value="Genomic_DNA"/>
</dbReference>
<dbReference type="PROSITE" id="PS52029">
    <property type="entry name" value="LD_TPASE"/>
    <property type="match status" value="1"/>
</dbReference>
<keyword evidence="1" id="KW-0961">Cell wall biogenesis/degradation</keyword>
<feature type="active site" description="Nucleophile" evidence="1">
    <location>
        <position position="148"/>
    </location>
</feature>
<reference evidence="3" key="1">
    <citation type="journal article" date="2014" name="Int. J. Syst. Evol. Microbiol.">
        <title>Complete genome sequence of Corynebacterium casei LMG S-19264T (=DSM 44701T), isolated from a smear-ripened cheese.</title>
        <authorList>
            <consortium name="US DOE Joint Genome Institute (JGI-PGF)"/>
            <person name="Walter F."/>
            <person name="Albersmeier A."/>
            <person name="Kalinowski J."/>
            <person name="Ruckert C."/>
        </authorList>
    </citation>
    <scope>NUCLEOTIDE SEQUENCE</scope>
    <source>
        <strain evidence="3">KCTC 42651</strain>
    </source>
</reference>
<dbReference type="AlphaFoldDB" id="A0A918XMH5"/>
<dbReference type="GO" id="GO:0071555">
    <property type="term" value="P:cell wall organization"/>
    <property type="evidence" value="ECO:0007669"/>
    <property type="project" value="UniProtKB-UniRule"/>
</dbReference>
<gene>
    <name evidence="3" type="ORF">GCM10017083_01650</name>
</gene>
<keyword evidence="4" id="KW-1185">Reference proteome</keyword>
<organism evidence="3 4">
    <name type="scientific">Thalassobaculum fulvum</name>
    <dbReference type="NCBI Taxonomy" id="1633335"/>
    <lineage>
        <taxon>Bacteria</taxon>
        <taxon>Pseudomonadati</taxon>
        <taxon>Pseudomonadota</taxon>
        <taxon>Alphaproteobacteria</taxon>
        <taxon>Rhodospirillales</taxon>
        <taxon>Thalassobaculaceae</taxon>
        <taxon>Thalassobaculum</taxon>
    </lineage>
</organism>
<dbReference type="GO" id="GO:0016740">
    <property type="term" value="F:transferase activity"/>
    <property type="evidence" value="ECO:0007669"/>
    <property type="project" value="InterPro"/>
</dbReference>
<reference evidence="3" key="2">
    <citation type="submission" date="2020-09" db="EMBL/GenBank/DDBJ databases">
        <authorList>
            <person name="Sun Q."/>
            <person name="Kim S."/>
        </authorList>
    </citation>
    <scope>NUCLEOTIDE SEQUENCE</scope>
    <source>
        <strain evidence="3">KCTC 42651</strain>
    </source>
</reference>
<dbReference type="Pfam" id="PF03734">
    <property type="entry name" value="YkuD"/>
    <property type="match status" value="1"/>
</dbReference>
<dbReference type="Proteomes" id="UP000630353">
    <property type="component" value="Unassembled WGS sequence"/>
</dbReference>
<evidence type="ECO:0000259" key="2">
    <source>
        <dbReference type="PROSITE" id="PS52029"/>
    </source>
</evidence>